<name>A0A9P6PJQ5_9FUNG</name>
<comment type="caution">
    <text evidence="2">The sequence shown here is derived from an EMBL/GenBank/DDBJ whole genome shotgun (WGS) entry which is preliminary data.</text>
</comment>
<evidence type="ECO:0000259" key="1">
    <source>
        <dbReference type="Pfam" id="PF05699"/>
    </source>
</evidence>
<dbReference type="EMBL" id="JAAAJB010001907">
    <property type="protein sequence ID" value="KAG0247202.1"/>
    <property type="molecule type" value="Genomic_DNA"/>
</dbReference>
<feature type="non-terminal residue" evidence="2">
    <location>
        <position position="155"/>
    </location>
</feature>
<accession>A0A9P6PJQ5</accession>
<dbReference type="InterPro" id="IPR008906">
    <property type="entry name" value="HATC_C_dom"/>
</dbReference>
<reference evidence="2" key="1">
    <citation type="journal article" date="2020" name="Fungal Divers.">
        <title>Resolving the Mortierellaceae phylogeny through synthesis of multi-gene phylogenetics and phylogenomics.</title>
        <authorList>
            <person name="Vandepol N."/>
            <person name="Liber J."/>
            <person name="Desiro A."/>
            <person name="Na H."/>
            <person name="Kennedy M."/>
            <person name="Barry K."/>
            <person name="Grigoriev I.V."/>
            <person name="Miller A.N."/>
            <person name="O'Donnell K."/>
            <person name="Stajich J.E."/>
            <person name="Bonito G."/>
        </authorList>
    </citation>
    <scope>NUCLEOTIDE SEQUENCE</scope>
    <source>
        <strain evidence="2">BC1065</strain>
    </source>
</reference>
<sequence length="155" mass="17829">MRFSYWNDPSWDDHREAAKAAVRGVWAQYKPTTDVAEPLSDVAEHMRHDDYDSEDDMNSQLLNLVGASGRMKKRRIADQLDSFVEGDRVAKAPLDYWKSDDDEHKDIRRMARDYFCIPATSAPSERAFAKARAFIPYTRNRLSAGRLKDLMLLGS</sequence>
<evidence type="ECO:0000313" key="2">
    <source>
        <dbReference type="EMBL" id="KAG0247202.1"/>
    </source>
</evidence>
<keyword evidence="3" id="KW-1185">Reference proteome</keyword>
<protein>
    <recommendedName>
        <fullName evidence="1">HAT C-terminal dimerisation domain-containing protein</fullName>
    </recommendedName>
</protein>
<proteinExistence type="predicted"/>
<dbReference type="SUPFAM" id="SSF53098">
    <property type="entry name" value="Ribonuclease H-like"/>
    <property type="match status" value="1"/>
</dbReference>
<dbReference type="AlphaFoldDB" id="A0A9P6PJQ5"/>
<dbReference type="OrthoDB" id="2381924at2759"/>
<dbReference type="Proteomes" id="UP000807716">
    <property type="component" value="Unassembled WGS sequence"/>
</dbReference>
<dbReference type="Pfam" id="PF05699">
    <property type="entry name" value="Dimer_Tnp_hAT"/>
    <property type="match status" value="1"/>
</dbReference>
<dbReference type="GO" id="GO:0046983">
    <property type="term" value="F:protein dimerization activity"/>
    <property type="evidence" value="ECO:0007669"/>
    <property type="project" value="InterPro"/>
</dbReference>
<feature type="domain" description="HAT C-terminal dimerisation" evidence="1">
    <location>
        <begin position="92"/>
        <end position="152"/>
    </location>
</feature>
<gene>
    <name evidence="2" type="ORF">DFQ27_002429</name>
</gene>
<evidence type="ECO:0000313" key="3">
    <source>
        <dbReference type="Proteomes" id="UP000807716"/>
    </source>
</evidence>
<organism evidence="2 3">
    <name type="scientific">Actinomortierella ambigua</name>
    <dbReference type="NCBI Taxonomy" id="1343610"/>
    <lineage>
        <taxon>Eukaryota</taxon>
        <taxon>Fungi</taxon>
        <taxon>Fungi incertae sedis</taxon>
        <taxon>Mucoromycota</taxon>
        <taxon>Mortierellomycotina</taxon>
        <taxon>Mortierellomycetes</taxon>
        <taxon>Mortierellales</taxon>
        <taxon>Mortierellaceae</taxon>
        <taxon>Actinomortierella</taxon>
    </lineage>
</organism>
<dbReference type="InterPro" id="IPR012337">
    <property type="entry name" value="RNaseH-like_sf"/>
</dbReference>